<proteinExistence type="predicted"/>
<sequence>MHRLRWWRGGSSMAAAGQLALYGHEHRQPSAILPGRNACIQFNLGYSLQNRTGVKGNYKEVVNYPVRLYRISVIHNFRHLFETLIQNMKRRLWSFFGLARLKEVMSSIKEDFRREKSDQNHID</sequence>
<keyword evidence="2" id="KW-1185">Reference proteome</keyword>
<feature type="non-terminal residue" evidence="1">
    <location>
        <position position="123"/>
    </location>
</feature>
<accession>A0A5J9SPI6</accession>
<gene>
    <name evidence="1" type="ORF">EJB05_53724</name>
</gene>
<reference evidence="1 2" key="1">
    <citation type="journal article" date="2019" name="Sci. Rep.">
        <title>A high-quality genome of Eragrostis curvula grass provides insights into Poaceae evolution and supports new strategies to enhance forage quality.</title>
        <authorList>
            <person name="Carballo J."/>
            <person name="Santos B.A.C.M."/>
            <person name="Zappacosta D."/>
            <person name="Garbus I."/>
            <person name="Selva J.P."/>
            <person name="Gallo C.A."/>
            <person name="Diaz A."/>
            <person name="Albertini E."/>
            <person name="Caccamo M."/>
            <person name="Echenique V."/>
        </authorList>
    </citation>
    <scope>NUCLEOTIDE SEQUENCE [LARGE SCALE GENOMIC DNA]</scope>
    <source>
        <strain evidence="2">cv. Victoria</strain>
        <tissue evidence="1">Leaf</tissue>
    </source>
</reference>
<comment type="caution">
    <text evidence="1">The sequence shown here is derived from an EMBL/GenBank/DDBJ whole genome shotgun (WGS) entry which is preliminary data.</text>
</comment>
<organism evidence="1 2">
    <name type="scientific">Eragrostis curvula</name>
    <name type="common">weeping love grass</name>
    <dbReference type="NCBI Taxonomy" id="38414"/>
    <lineage>
        <taxon>Eukaryota</taxon>
        <taxon>Viridiplantae</taxon>
        <taxon>Streptophyta</taxon>
        <taxon>Embryophyta</taxon>
        <taxon>Tracheophyta</taxon>
        <taxon>Spermatophyta</taxon>
        <taxon>Magnoliopsida</taxon>
        <taxon>Liliopsida</taxon>
        <taxon>Poales</taxon>
        <taxon>Poaceae</taxon>
        <taxon>PACMAD clade</taxon>
        <taxon>Chloridoideae</taxon>
        <taxon>Eragrostideae</taxon>
        <taxon>Eragrostidinae</taxon>
        <taxon>Eragrostis</taxon>
    </lineage>
</organism>
<dbReference type="EMBL" id="RWGY01000537">
    <property type="protein sequence ID" value="TVU00837.1"/>
    <property type="molecule type" value="Genomic_DNA"/>
</dbReference>
<evidence type="ECO:0000313" key="2">
    <source>
        <dbReference type="Proteomes" id="UP000324897"/>
    </source>
</evidence>
<dbReference type="Gramene" id="TVU00837">
    <property type="protein sequence ID" value="TVU00837"/>
    <property type="gene ID" value="EJB05_53724"/>
</dbReference>
<evidence type="ECO:0000313" key="1">
    <source>
        <dbReference type="EMBL" id="TVU00837.1"/>
    </source>
</evidence>
<protein>
    <submittedName>
        <fullName evidence="1">Uncharacterized protein</fullName>
    </submittedName>
</protein>
<dbReference type="AlphaFoldDB" id="A0A5J9SPI6"/>
<name>A0A5J9SPI6_9POAL</name>
<dbReference type="Proteomes" id="UP000324897">
    <property type="component" value="Unassembled WGS sequence"/>
</dbReference>